<dbReference type="GO" id="GO:0000175">
    <property type="term" value="F:3'-5'-RNA exonuclease activity"/>
    <property type="evidence" value="ECO:0007669"/>
    <property type="project" value="TreeGrafter"/>
</dbReference>
<keyword evidence="10" id="KW-1185">Reference proteome</keyword>
<keyword evidence="5" id="KW-0694">RNA-binding</keyword>
<dbReference type="SUPFAM" id="SSF50249">
    <property type="entry name" value="Nucleic acid-binding proteins"/>
    <property type="match status" value="2"/>
</dbReference>
<name>A0A9N9XLV3_PHYSR</name>
<dbReference type="AlphaFoldDB" id="A0A9N9XLV3"/>
<evidence type="ECO:0000256" key="3">
    <source>
        <dbReference type="ARBA" id="ARBA00022801"/>
    </source>
</evidence>
<dbReference type="OrthoDB" id="372421at2759"/>
<dbReference type="Pfam" id="PF00773">
    <property type="entry name" value="RNB"/>
    <property type="match status" value="1"/>
</dbReference>
<sequence>MATEKALSAQLADSISALASLTIHSKRNKSAGASSIQNPQQSCSSSTNHQEKAGLNPKQTRRKQRIRKNKFRQDADQRSISLSSLSSMSNSPVNSKLPAKYKAKSKQSTKPVATAASNNVPAREFKFSIKPANVNKKVAFFIKKRTSGPFINLRSFVNTSKTSCEFVSTNPAYLNNDSKSQKRASKKDKKKKVVEKFPDYYTEEAVKAGLSDGSLVKGIIRINPKNAKESYVNNEDKSLQDYVITSVVDRNRALEGDEVVLRIKPKDQWTGEKGVNKTATVVFIKEKVNPRQAVGILRTIDPSTGSFAAFTPRDKRFPIVRVSELNWPTGYKEQPDKYRNILVVAKILEWDDPQYAVGIITETIGSSGDLKIETLSILKEFCLDITPFSDELKQCVPQFGVIPEKEFEYREDLRKKCIFTIDPLTARDLDDAVSAELLPNGNYEIGVHISDASYYLHEGTELDQIVSKKATTIYMVDSTYHMLPYEMCTGCSLLPGEDKLSFSVFWEFTTEGEVLSTRFARTVMNSCAKLAYEHAQNVIDDREISREDFPTICNGFQLDDLVRTINVLQGLAKILRERRFRNGALRIDNVKLSFELNPLTGKPEDFSVAESLESHRLIEEFMLLANISVAQKLLDTFPELAFLRRHEPPKETMLVNLQTTLAEYGVHLNINSAADIQVSLKKYCTNDAAGQSRAVALNHLTAKPMTRAKYFCAATAETSKDLRHYALNIPIYTHFTSPIRRYADIMVHRLLAASLEYCDPPQWDVDYVQAIANNCNTQKYQAKKAQDASMELYLAHYIDAHKPFVVDAVVVDVKEKKIDVVVLKTGTVVRIYHNNCEFGVLWEYDSKKVMVTFPKNRKKSLKRIIVTIELFSVVKVSLKRKDYYHLEGRLMRPKGIENNRAND</sequence>
<keyword evidence="3" id="KW-0378">Hydrolase</keyword>
<dbReference type="GO" id="GO:0000932">
    <property type="term" value="C:P-body"/>
    <property type="evidence" value="ECO:0007669"/>
    <property type="project" value="TreeGrafter"/>
</dbReference>
<evidence type="ECO:0000259" key="8">
    <source>
        <dbReference type="SMART" id="SM00955"/>
    </source>
</evidence>
<protein>
    <recommendedName>
        <fullName evidence="8">RNB domain-containing protein</fullName>
    </recommendedName>
</protein>
<keyword evidence="4" id="KW-0269">Exonuclease</keyword>
<gene>
    <name evidence="9" type="ORF">PHYEVI_LOCUS2999</name>
</gene>
<dbReference type="InterPro" id="IPR033771">
    <property type="entry name" value="Rrp44_CSD1"/>
</dbReference>
<organism evidence="9 10">
    <name type="scientific">Phyllotreta striolata</name>
    <name type="common">Striped flea beetle</name>
    <name type="synonym">Crioceris striolata</name>
    <dbReference type="NCBI Taxonomy" id="444603"/>
    <lineage>
        <taxon>Eukaryota</taxon>
        <taxon>Metazoa</taxon>
        <taxon>Ecdysozoa</taxon>
        <taxon>Arthropoda</taxon>
        <taxon>Hexapoda</taxon>
        <taxon>Insecta</taxon>
        <taxon>Pterygota</taxon>
        <taxon>Neoptera</taxon>
        <taxon>Endopterygota</taxon>
        <taxon>Coleoptera</taxon>
        <taxon>Polyphaga</taxon>
        <taxon>Cucujiformia</taxon>
        <taxon>Chrysomeloidea</taxon>
        <taxon>Chrysomelidae</taxon>
        <taxon>Galerucinae</taxon>
        <taxon>Alticini</taxon>
        <taxon>Phyllotreta</taxon>
    </lineage>
</organism>
<dbReference type="GO" id="GO:0010587">
    <property type="term" value="P:miRNA catabolic process"/>
    <property type="evidence" value="ECO:0007669"/>
    <property type="project" value="TreeGrafter"/>
</dbReference>
<evidence type="ECO:0000256" key="4">
    <source>
        <dbReference type="ARBA" id="ARBA00022839"/>
    </source>
</evidence>
<dbReference type="PROSITE" id="PS01175">
    <property type="entry name" value="RIBONUCLEASE_II"/>
    <property type="match status" value="1"/>
</dbReference>
<evidence type="ECO:0000313" key="9">
    <source>
        <dbReference type="EMBL" id="CAG9856579.1"/>
    </source>
</evidence>
<accession>A0A9N9XLV3</accession>
<feature type="compositionally biased region" description="Polar residues" evidence="7">
    <location>
        <begin position="31"/>
        <end position="48"/>
    </location>
</feature>
<dbReference type="Gene3D" id="2.40.50.690">
    <property type="match status" value="1"/>
</dbReference>
<feature type="compositionally biased region" description="Basic residues" evidence="7">
    <location>
        <begin position="59"/>
        <end position="70"/>
    </location>
</feature>
<dbReference type="Pfam" id="PF17216">
    <property type="entry name" value="Rrp44_CSD1"/>
    <property type="match status" value="1"/>
</dbReference>
<dbReference type="Pfam" id="PF17849">
    <property type="entry name" value="OB_Dis3"/>
    <property type="match status" value="1"/>
</dbReference>
<evidence type="ECO:0000256" key="1">
    <source>
        <dbReference type="ARBA" id="ARBA00005785"/>
    </source>
</evidence>
<dbReference type="GO" id="GO:0003723">
    <property type="term" value="F:RNA binding"/>
    <property type="evidence" value="ECO:0007669"/>
    <property type="project" value="UniProtKB-KW"/>
</dbReference>
<evidence type="ECO:0000256" key="2">
    <source>
        <dbReference type="ARBA" id="ARBA00022722"/>
    </source>
</evidence>
<dbReference type="Gene3D" id="2.40.50.140">
    <property type="entry name" value="Nucleic acid-binding proteins"/>
    <property type="match status" value="1"/>
</dbReference>
<evidence type="ECO:0000256" key="6">
    <source>
        <dbReference type="RuleBase" id="RU003901"/>
    </source>
</evidence>
<feature type="compositionally biased region" description="Low complexity" evidence="7">
    <location>
        <begin position="79"/>
        <end position="95"/>
    </location>
</feature>
<dbReference type="SMART" id="SM00955">
    <property type="entry name" value="RNB"/>
    <property type="match status" value="1"/>
</dbReference>
<keyword evidence="2" id="KW-0540">Nuclease</keyword>
<proteinExistence type="inferred from homology"/>
<feature type="domain" description="RNB" evidence="8">
    <location>
        <begin position="410"/>
        <end position="757"/>
    </location>
</feature>
<evidence type="ECO:0000256" key="7">
    <source>
        <dbReference type="SAM" id="MobiDB-lite"/>
    </source>
</evidence>
<evidence type="ECO:0000313" key="10">
    <source>
        <dbReference type="Proteomes" id="UP001153712"/>
    </source>
</evidence>
<dbReference type="InterPro" id="IPR041505">
    <property type="entry name" value="Dis3_CSD2"/>
</dbReference>
<dbReference type="PANTHER" id="PTHR23355">
    <property type="entry name" value="RIBONUCLEASE"/>
    <property type="match status" value="1"/>
</dbReference>
<dbReference type="Proteomes" id="UP001153712">
    <property type="component" value="Chromosome 12"/>
</dbReference>
<dbReference type="InterPro" id="IPR012340">
    <property type="entry name" value="NA-bd_OB-fold"/>
</dbReference>
<feature type="region of interest" description="Disordered" evidence="7">
    <location>
        <begin position="26"/>
        <end position="115"/>
    </location>
</feature>
<comment type="similarity">
    <text evidence="1 6">Belongs to the RNR ribonuclease family.</text>
</comment>
<dbReference type="GO" id="GO:0006402">
    <property type="term" value="P:mRNA catabolic process"/>
    <property type="evidence" value="ECO:0007669"/>
    <property type="project" value="TreeGrafter"/>
</dbReference>
<dbReference type="InterPro" id="IPR001900">
    <property type="entry name" value="RNase_II/R"/>
</dbReference>
<reference evidence="9" key="1">
    <citation type="submission" date="2022-01" db="EMBL/GenBank/DDBJ databases">
        <authorList>
            <person name="King R."/>
        </authorList>
    </citation>
    <scope>NUCLEOTIDE SEQUENCE</scope>
</reference>
<dbReference type="InterPro" id="IPR022966">
    <property type="entry name" value="RNase_II/R_CS"/>
</dbReference>
<dbReference type="PANTHER" id="PTHR23355:SF9">
    <property type="entry name" value="DIS3-LIKE EXONUCLEASE 2"/>
    <property type="match status" value="1"/>
</dbReference>
<dbReference type="InterPro" id="IPR050180">
    <property type="entry name" value="RNR_Ribonuclease"/>
</dbReference>
<dbReference type="EMBL" id="OU900105">
    <property type="protein sequence ID" value="CAG9856579.1"/>
    <property type="molecule type" value="Genomic_DNA"/>
</dbReference>
<evidence type="ECO:0000256" key="5">
    <source>
        <dbReference type="ARBA" id="ARBA00022884"/>
    </source>
</evidence>
<dbReference type="Gene3D" id="2.40.50.700">
    <property type="match status" value="1"/>
</dbReference>